<sequence>MGIIDLWQDEVFSAVNSLVKNAKLSFVSNNCIIDAQNGILVHLIPLINKFNPEDLIALQNKYQNENKQIIHLWEDIWLNKKNQVLIRFKSLFSQNIGFHARKTKIVDLTINDSKVFLESNHLQGYVKAKYAFGLADKSEIIAVATFSDARPMKLKGNDYLSAELVRFASKDGVTVVGGLSKLIKHFSKQIQVNDIMSYADKDWSLGKGYEKLNFLQTAETEPLYFYVNAENLHRYTPHRLPKDILLSFKAQNNLNLDEYLKELNYIKVFNTGNLKYHLYL</sequence>
<comment type="caution">
    <text evidence="1">The sequence shown here is derived from an EMBL/GenBank/DDBJ whole genome shotgun (WGS) entry which is preliminary data.</text>
</comment>
<dbReference type="OrthoDB" id="943693at2"/>
<dbReference type="RefSeq" id="WP_136874775.1">
    <property type="nucleotide sequence ID" value="NZ_SWBO01000002.1"/>
</dbReference>
<evidence type="ECO:0000313" key="1">
    <source>
        <dbReference type="EMBL" id="TKC02476.1"/>
    </source>
</evidence>
<name>A0A4U1C845_9SPHI</name>
<organism evidence="1 2">
    <name type="scientific">Pedobacter cryotolerans</name>
    <dbReference type="NCBI Taxonomy" id="2571270"/>
    <lineage>
        <taxon>Bacteria</taxon>
        <taxon>Pseudomonadati</taxon>
        <taxon>Bacteroidota</taxon>
        <taxon>Sphingobacteriia</taxon>
        <taxon>Sphingobacteriales</taxon>
        <taxon>Sphingobacteriaceae</taxon>
        <taxon>Pedobacter</taxon>
    </lineage>
</organism>
<reference evidence="1 2" key="1">
    <citation type="submission" date="2019-04" db="EMBL/GenBank/DDBJ databases">
        <title>Pedobacter sp. AR-2-6 sp. nov., isolated from Arctic soil.</title>
        <authorList>
            <person name="Dahal R.H."/>
            <person name="Kim D.-U."/>
        </authorList>
    </citation>
    <scope>NUCLEOTIDE SEQUENCE [LARGE SCALE GENOMIC DNA]</scope>
    <source>
        <strain evidence="1 2">AR-2-6</strain>
    </source>
</reference>
<accession>A0A4U1C845</accession>
<protein>
    <submittedName>
        <fullName evidence="1">Uncharacterized protein</fullName>
    </submittedName>
</protein>
<dbReference type="AlphaFoldDB" id="A0A4U1C845"/>
<proteinExistence type="predicted"/>
<dbReference type="EMBL" id="SWBO01000002">
    <property type="protein sequence ID" value="TKC02476.1"/>
    <property type="molecule type" value="Genomic_DNA"/>
</dbReference>
<keyword evidence="2" id="KW-1185">Reference proteome</keyword>
<dbReference type="Proteomes" id="UP000310477">
    <property type="component" value="Unassembled WGS sequence"/>
</dbReference>
<gene>
    <name evidence="1" type="ORF">FA045_04155</name>
</gene>
<evidence type="ECO:0000313" key="2">
    <source>
        <dbReference type="Proteomes" id="UP000310477"/>
    </source>
</evidence>